<protein>
    <submittedName>
        <fullName evidence="1">Addiction module killer protein</fullName>
    </submittedName>
</protein>
<dbReference type="InterPro" id="IPR009241">
    <property type="entry name" value="HigB-like"/>
</dbReference>
<evidence type="ECO:0000313" key="2">
    <source>
        <dbReference type="Proteomes" id="UP001242480"/>
    </source>
</evidence>
<dbReference type="EMBL" id="JAUSVX010000007">
    <property type="protein sequence ID" value="MDQ0470991.1"/>
    <property type="molecule type" value="Genomic_DNA"/>
</dbReference>
<dbReference type="PIRSF" id="PIRSF028744">
    <property type="entry name" value="Addict_mod_HI1419"/>
    <property type="match status" value="1"/>
</dbReference>
<name>A0ABU0J9P1_9HYPH</name>
<reference evidence="1 2" key="1">
    <citation type="submission" date="2023-07" db="EMBL/GenBank/DDBJ databases">
        <title>Genomic Encyclopedia of Type Strains, Phase IV (KMG-IV): sequencing the most valuable type-strain genomes for metagenomic binning, comparative biology and taxonomic classification.</title>
        <authorList>
            <person name="Goeker M."/>
        </authorList>
    </citation>
    <scope>NUCLEOTIDE SEQUENCE [LARGE SCALE GENOMIC DNA]</scope>
    <source>
        <strain evidence="1 2">DSM 19619</strain>
    </source>
</reference>
<dbReference type="PANTHER" id="PTHR41791">
    <property type="entry name" value="SSL7039 PROTEIN"/>
    <property type="match status" value="1"/>
</dbReference>
<proteinExistence type="predicted"/>
<dbReference type="InterPro" id="IPR014056">
    <property type="entry name" value="TypeIITA-like_toxin_pred"/>
</dbReference>
<evidence type="ECO:0000313" key="1">
    <source>
        <dbReference type="EMBL" id="MDQ0470991.1"/>
    </source>
</evidence>
<comment type="caution">
    <text evidence="1">The sequence shown here is derived from an EMBL/GenBank/DDBJ whole genome shotgun (WGS) entry which is preliminary data.</text>
</comment>
<dbReference type="Proteomes" id="UP001242480">
    <property type="component" value="Unassembled WGS sequence"/>
</dbReference>
<dbReference type="PANTHER" id="PTHR41791:SF1">
    <property type="entry name" value="SSL7039 PROTEIN"/>
    <property type="match status" value="1"/>
</dbReference>
<gene>
    <name evidence="1" type="ORF">QO011_004010</name>
</gene>
<dbReference type="NCBIfam" id="TIGR02683">
    <property type="entry name" value="upstrm_HI1419"/>
    <property type="match status" value="1"/>
</dbReference>
<organism evidence="1 2">
    <name type="scientific">Labrys wisconsinensis</name>
    <dbReference type="NCBI Taxonomy" id="425677"/>
    <lineage>
        <taxon>Bacteria</taxon>
        <taxon>Pseudomonadati</taxon>
        <taxon>Pseudomonadota</taxon>
        <taxon>Alphaproteobacteria</taxon>
        <taxon>Hyphomicrobiales</taxon>
        <taxon>Xanthobacteraceae</taxon>
        <taxon>Labrys</taxon>
    </lineage>
</organism>
<keyword evidence="2" id="KW-1185">Reference proteome</keyword>
<dbReference type="RefSeq" id="WP_307275417.1">
    <property type="nucleotide sequence ID" value="NZ_JAUSVX010000007.1"/>
</dbReference>
<accession>A0ABU0J9P1</accession>
<dbReference type="Pfam" id="PF05973">
    <property type="entry name" value="Gp49"/>
    <property type="match status" value="1"/>
</dbReference>
<sequence length="96" mass="10640">MIEVRQTAVFRAWLDGLQDHRAMTRVAQRITRLEAGLFGDAKSVGGGVSELRIDYGPGYRLYFVRSGKAIVLLLCGGDKRSQDADIAKAQRMAKEI</sequence>